<dbReference type="Gene3D" id="2.20.25.530">
    <property type="match status" value="1"/>
</dbReference>
<dbReference type="InterPro" id="IPR019024">
    <property type="entry name" value="RNase_H2_suB_wHTH"/>
</dbReference>
<evidence type="ECO:0000313" key="5">
    <source>
        <dbReference type="EMBL" id="KAG8230950.1"/>
    </source>
</evidence>
<dbReference type="InterPro" id="IPR040456">
    <property type="entry name" value="RNase_H2_suB"/>
</dbReference>
<keyword evidence="6" id="KW-1185">Reference proteome</keyword>
<name>A0A8K0K9P8_LADFU</name>
<dbReference type="PANTHER" id="PTHR13383:SF11">
    <property type="entry name" value="RIBONUCLEASE H2 SUBUNIT B"/>
    <property type="match status" value="1"/>
</dbReference>
<evidence type="ECO:0000256" key="3">
    <source>
        <dbReference type="SAM" id="MobiDB-lite"/>
    </source>
</evidence>
<dbReference type="Proteomes" id="UP000792457">
    <property type="component" value="Unassembled WGS sequence"/>
</dbReference>
<reference evidence="5" key="1">
    <citation type="submission" date="2013-04" db="EMBL/GenBank/DDBJ databases">
        <authorList>
            <person name="Qu J."/>
            <person name="Murali S.C."/>
            <person name="Bandaranaike D."/>
            <person name="Bellair M."/>
            <person name="Blankenburg K."/>
            <person name="Chao H."/>
            <person name="Dinh H."/>
            <person name="Doddapaneni H."/>
            <person name="Downs B."/>
            <person name="Dugan-Rocha S."/>
            <person name="Elkadiri S."/>
            <person name="Gnanaolivu R.D."/>
            <person name="Hernandez B."/>
            <person name="Javaid M."/>
            <person name="Jayaseelan J.C."/>
            <person name="Lee S."/>
            <person name="Li M."/>
            <person name="Ming W."/>
            <person name="Munidasa M."/>
            <person name="Muniz J."/>
            <person name="Nguyen L."/>
            <person name="Ongeri F."/>
            <person name="Osuji N."/>
            <person name="Pu L.-L."/>
            <person name="Puazo M."/>
            <person name="Qu C."/>
            <person name="Quiroz J."/>
            <person name="Raj R."/>
            <person name="Weissenberger G."/>
            <person name="Xin Y."/>
            <person name="Zou X."/>
            <person name="Han Y."/>
            <person name="Richards S."/>
            <person name="Worley K."/>
            <person name="Muzny D."/>
            <person name="Gibbs R."/>
        </authorList>
    </citation>
    <scope>NUCLEOTIDE SEQUENCE</scope>
    <source>
        <strain evidence="5">Sampled in the wild</strain>
    </source>
</reference>
<comment type="caution">
    <text evidence="5">The sequence shown here is derived from an EMBL/GenBank/DDBJ whole genome shotgun (WGS) entry which is preliminary data.</text>
</comment>
<protein>
    <recommendedName>
        <fullName evidence="4">Ribonuclease H2 subunit B wHTH domain-containing protein</fullName>
    </recommendedName>
</protein>
<dbReference type="GO" id="GO:0032299">
    <property type="term" value="C:ribonuclease H2 complex"/>
    <property type="evidence" value="ECO:0007669"/>
    <property type="project" value="InterPro"/>
</dbReference>
<dbReference type="GO" id="GO:0006401">
    <property type="term" value="P:RNA catabolic process"/>
    <property type="evidence" value="ECO:0007669"/>
    <property type="project" value="TreeGrafter"/>
</dbReference>
<evidence type="ECO:0000256" key="1">
    <source>
        <dbReference type="ARBA" id="ARBA00009823"/>
    </source>
</evidence>
<evidence type="ECO:0000256" key="2">
    <source>
        <dbReference type="ARBA" id="ARBA00011277"/>
    </source>
</evidence>
<dbReference type="EMBL" id="KZ308519">
    <property type="protein sequence ID" value="KAG8230950.1"/>
    <property type="molecule type" value="Genomic_DNA"/>
</dbReference>
<feature type="compositionally biased region" description="Basic residues" evidence="3">
    <location>
        <begin position="201"/>
        <end position="213"/>
    </location>
</feature>
<dbReference type="OrthoDB" id="29098at2759"/>
<dbReference type="GO" id="GO:0005654">
    <property type="term" value="C:nucleoplasm"/>
    <property type="evidence" value="ECO:0007669"/>
    <property type="project" value="TreeGrafter"/>
</dbReference>
<dbReference type="AlphaFoldDB" id="A0A8K0K9P8"/>
<feature type="region of interest" description="Disordered" evidence="3">
    <location>
        <begin position="344"/>
        <end position="367"/>
    </location>
</feature>
<reference evidence="5" key="2">
    <citation type="submission" date="2017-10" db="EMBL/GenBank/DDBJ databases">
        <title>Ladona fulva Genome sequencing and assembly.</title>
        <authorList>
            <person name="Murali S."/>
            <person name="Richards S."/>
            <person name="Bandaranaike D."/>
            <person name="Bellair M."/>
            <person name="Blankenburg K."/>
            <person name="Chao H."/>
            <person name="Dinh H."/>
            <person name="Doddapaneni H."/>
            <person name="Dugan-Rocha S."/>
            <person name="Elkadiri S."/>
            <person name="Gnanaolivu R."/>
            <person name="Hernandez B."/>
            <person name="Skinner E."/>
            <person name="Javaid M."/>
            <person name="Lee S."/>
            <person name="Li M."/>
            <person name="Ming W."/>
            <person name="Munidasa M."/>
            <person name="Muniz J."/>
            <person name="Nguyen L."/>
            <person name="Hughes D."/>
            <person name="Osuji N."/>
            <person name="Pu L.-L."/>
            <person name="Puazo M."/>
            <person name="Qu C."/>
            <person name="Quiroz J."/>
            <person name="Raj R."/>
            <person name="Weissenberger G."/>
            <person name="Xin Y."/>
            <person name="Zou X."/>
            <person name="Han Y."/>
            <person name="Worley K."/>
            <person name="Muzny D."/>
            <person name="Gibbs R."/>
        </authorList>
    </citation>
    <scope>NUCLEOTIDE SEQUENCE</scope>
    <source>
        <strain evidence="5">Sampled in the wild</strain>
    </source>
</reference>
<feature type="compositionally biased region" description="Low complexity" evidence="3">
    <location>
        <begin position="214"/>
        <end position="224"/>
    </location>
</feature>
<comment type="similarity">
    <text evidence="1">Belongs to the RNase H2 subunit B family.</text>
</comment>
<proteinExistence type="inferred from homology"/>
<organism evidence="5 6">
    <name type="scientific">Ladona fulva</name>
    <name type="common">Scarce chaser dragonfly</name>
    <name type="synonym">Libellula fulva</name>
    <dbReference type="NCBI Taxonomy" id="123851"/>
    <lineage>
        <taxon>Eukaryota</taxon>
        <taxon>Metazoa</taxon>
        <taxon>Ecdysozoa</taxon>
        <taxon>Arthropoda</taxon>
        <taxon>Hexapoda</taxon>
        <taxon>Insecta</taxon>
        <taxon>Pterygota</taxon>
        <taxon>Palaeoptera</taxon>
        <taxon>Odonata</taxon>
        <taxon>Epiprocta</taxon>
        <taxon>Anisoptera</taxon>
        <taxon>Libelluloidea</taxon>
        <taxon>Libellulidae</taxon>
        <taxon>Ladona</taxon>
    </lineage>
</organism>
<feature type="domain" description="Ribonuclease H2 subunit B wHTH" evidence="4">
    <location>
        <begin position="92"/>
        <end position="170"/>
    </location>
</feature>
<feature type="region of interest" description="Disordered" evidence="3">
    <location>
        <begin position="181"/>
        <end position="253"/>
    </location>
</feature>
<comment type="subunit">
    <text evidence="2">The RNase H2 complex is a heterotrimer composed of the catalytic subunit RNASEH2A and the non-catalytic subunits RNASEH2B and RNASEH2C.</text>
</comment>
<gene>
    <name evidence="5" type="ORF">J437_LFUL010835</name>
</gene>
<feature type="compositionally biased region" description="Basic and acidic residues" evidence="3">
    <location>
        <begin position="230"/>
        <end position="251"/>
    </location>
</feature>
<accession>A0A8K0K9P8</accession>
<evidence type="ECO:0000313" key="6">
    <source>
        <dbReference type="Proteomes" id="UP000792457"/>
    </source>
</evidence>
<dbReference type="PANTHER" id="PTHR13383">
    <property type="entry name" value="RIBONUCLEASE H2 SUBUNIT B"/>
    <property type="match status" value="1"/>
</dbReference>
<sequence length="367" mass="40031">MPRIKASPKKCVKTVNSSQSSNTWVFLLKGEALENSDGAGQGGATTDVVQLRHPQTGAGSSFLFSPGDGMVQEVLTFSENKRDLQNSLGDEELNAYKYNEEKTLAWLQRKTERVADILRQKGIHVGGGAMSASFLKTTKQQSDIDSNESYLKYAHGIVSEYLADDLSGKLLKFMGLSGSIQAPSPPVSSSPGMDSGGSGGGKRKAPPSHHHSPSPHLGSLIPPHTLLPTHQDKKLRQDSAEAESSHDDHFKNGVLDLTKPEKELVRHFRISSYLIFSLLLKVVSISIDFVSVLDYFIVGIIVPMSWFIEDNVKSEGKMHLSTPIDPIFLVLPYLRKATKANPLSAKEKSRAKSAAGSKNIASFFKKK</sequence>
<dbReference type="Pfam" id="PF09468">
    <property type="entry name" value="RNase_H2-Ydr279"/>
    <property type="match status" value="1"/>
</dbReference>
<dbReference type="Gene3D" id="1.10.20.120">
    <property type="match status" value="1"/>
</dbReference>
<evidence type="ECO:0000259" key="4">
    <source>
        <dbReference type="Pfam" id="PF09468"/>
    </source>
</evidence>